<organism evidence="1 2">
    <name type="scientific">Stackebrandtia endophytica</name>
    <dbReference type="NCBI Taxonomy" id="1496996"/>
    <lineage>
        <taxon>Bacteria</taxon>
        <taxon>Bacillati</taxon>
        <taxon>Actinomycetota</taxon>
        <taxon>Actinomycetes</taxon>
        <taxon>Glycomycetales</taxon>
        <taxon>Glycomycetaceae</taxon>
        <taxon>Stackebrandtia</taxon>
    </lineage>
</organism>
<gene>
    <name evidence="1" type="ORF">FB566_1103</name>
</gene>
<accession>A0A543ASS3</accession>
<dbReference type="InterPro" id="IPR005583">
    <property type="entry name" value="YaaA"/>
</dbReference>
<dbReference type="GO" id="GO:0033194">
    <property type="term" value="P:response to hydroperoxide"/>
    <property type="evidence" value="ECO:0007669"/>
    <property type="project" value="TreeGrafter"/>
</dbReference>
<evidence type="ECO:0008006" key="3">
    <source>
        <dbReference type="Google" id="ProtNLM"/>
    </source>
</evidence>
<dbReference type="Proteomes" id="UP000317043">
    <property type="component" value="Unassembled WGS sequence"/>
</dbReference>
<dbReference type="PANTHER" id="PTHR30283:SF4">
    <property type="entry name" value="PEROXIDE STRESS RESISTANCE PROTEIN YAAA"/>
    <property type="match status" value="1"/>
</dbReference>
<name>A0A543ASS3_9ACTN</name>
<comment type="caution">
    <text evidence="1">The sequence shown here is derived from an EMBL/GenBank/DDBJ whole genome shotgun (WGS) entry which is preliminary data.</text>
</comment>
<dbReference type="PANTHER" id="PTHR30283">
    <property type="entry name" value="PEROXIDE STRESS RESPONSE PROTEIN YAAA"/>
    <property type="match status" value="1"/>
</dbReference>
<dbReference type="GO" id="GO:0005829">
    <property type="term" value="C:cytosol"/>
    <property type="evidence" value="ECO:0007669"/>
    <property type="project" value="TreeGrafter"/>
</dbReference>
<sequence>MQILLPPSEGKTTPSSGKPVDVTEFAIPLDGRVELVDALVRLCREDPETAVRTLKLGVRQADEVAVNAALETAPTAPAAEVYTGVLFDSLELTGMPAPQRRRADRSILIFSGLWGVVRPDDAIPAYRCAAAVKLPHLSPEGTTPVVRYWRDRLSEVLDERFAEDFVLDLRSSAYVPMWRPRRAASVRVLHEREVGGEVVRTVVSHFNKATKGRLVARLLADDVDCRDAAELVIALKDLGYRVEPDGERLDIIVSEL</sequence>
<evidence type="ECO:0000313" key="2">
    <source>
        <dbReference type="Proteomes" id="UP000317043"/>
    </source>
</evidence>
<keyword evidence="2" id="KW-1185">Reference proteome</keyword>
<dbReference type="RefSeq" id="WP_142035701.1">
    <property type="nucleotide sequence ID" value="NZ_JBHTGS010000001.1"/>
</dbReference>
<dbReference type="EMBL" id="VFOW01000001">
    <property type="protein sequence ID" value="TQL75596.1"/>
    <property type="molecule type" value="Genomic_DNA"/>
</dbReference>
<reference evidence="1 2" key="1">
    <citation type="submission" date="2019-06" db="EMBL/GenBank/DDBJ databases">
        <title>Sequencing the genomes of 1000 actinobacteria strains.</title>
        <authorList>
            <person name="Klenk H.-P."/>
        </authorList>
    </citation>
    <scope>NUCLEOTIDE SEQUENCE [LARGE SCALE GENOMIC DNA]</scope>
    <source>
        <strain evidence="1 2">DSM 45928</strain>
    </source>
</reference>
<evidence type="ECO:0000313" key="1">
    <source>
        <dbReference type="EMBL" id="TQL75596.1"/>
    </source>
</evidence>
<protein>
    <recommendedName>
        <fullName evidence="3">Peroxide stress protein YaaA</fullName>
    </recommendedName>
</protein>
<dbReference type="AlphaFoldDB" id="A0A543ASS3"/>
<dbReference type="InParanoid" id="A0A543ASS3"/>
<proteinExistence type="predicted"/>
<dbReference type="Pfam" id="PF03883">
    <property type="entry name" value="H2O2_YaaD"/>
    <property type="match status" value="1"/>
</dbReference>
<dbReference type="OrthoDB" id="3210767at2"/>